<reference evidence="4 5" key="2">
    <citation type="journal article" date="2013" name="Genome Announc.">
        <title>Genome Sequence of Growth-Improving Paenibacillus mucilaginosus Strain KNP414.</title>
        <authorList>
            <person name="Lu J.J."/>
            <person name="Wang J.F."/>
            <person name="Hu X.F."/>
        </authorList>
    </citation>
    <scope>NUCLEOTIDE SEQUENCE [LARGE SCALE GENOMIC DNA]</scope>
    <source>
        <strain evidence="4 5">KNP414</strain>
    </source>
</reference>
<sequence>MQKEACYLVTGGTRGIGRAVTEELLNTGARVAFTYRSSGEAAEELKARYGDRVLAVKADAEHLQQARDTVTQVREAFGALDGLIINAGITRDKPLFLMQEEEWDEVLRVNLKGTYNYARAAIYEFVKQKSGRIVCMTSVSGITGSPGQTNYSAAKAGQIGFVRSLSKEVARHGITVNAVAPGYIETDMWEAMREEARTHALSSIPMGRAGRPEDVAHAVSFLLSPQAGYITGSVLVVDGGLSS</sequence>
<dbReference type="HOGENOM" id="CLU_010194_1_3_9"/>
<dbReference type="PATRIC" id="fig|1036673.3.peg.4117"/>
<dbReference type="CDD" id="cd05333">
    <property type="entry name" value="BKR_SDR_c"/>
    <property type="match status" value="1"/>
</dbReference>
<dbReference type="RefSeq" id="WP_013918164.1">
    <property type="nucleotide sequence ID" value="NC_015690.1"/>
</dbReference>
<dbReference type="SUPFAM" id="SSF51735">
    <property type="entry name" value="NAD(P)-binding Rossmann-fold domains"/>
    <property type="match status" value="1"/>
</dbReference>
<feature type="domain" description="Ketoreductase" evidence="3">
    <location>
        <begin position="5"/>
        <end position="182"/>
    </location>
</feature>
<dbReference type="Gene3D" id="3.40.50.720">
    <property type="entry name" value="NAD(P)-binding Rossmann-like Domain"/>
    <property type="match status" value="1"/>
</dbReference>
<dbReference type="PRINTS" id="PR00080">
    <property type="entry name" value="SDRFAMILY"/>
</dbReference>
<dbReference type="EMBL" id="CP002869">
    <property type="protein sequence ID" value="AEI43010.1"/>
    <property type="molecule type" value="Genomic_DNA"/>
</dbReference>
<dbReference type="SMART" id="SM00822">
    <property type="entry name" value="PKS_KR"/>
    <property type="match status" value="1"/>
</dbReference>
<dbReference type="AlphaFoldDB" id="F8F982"/>
<dbReference type="NCBIfam" id="NF009466">
    <property type="entry name" value="PRK12826.1-2"/>
    <property type="match status" value="1"/>
</dbReference>
<dbReference type="InterPro" id="IPR057326">
    <property type="entry name" value="KR_dom"/>
</dbReference>
<keyword evidence="2" id="KW-0560">Oxidoreductase</keyword>
<name>F8F982_PAEMK</name>
<reference evidence="5" key="1">
    <citation type="submission" date="2011-06" db="EMBL/GenBank/DDBJ databases">
        <title>Complete genome sequence of Paenibacillus mucilaginosus KNP414.</title>
        <authorList>
            <person name="Wang J."/>
            <person name="Hu S."/>
            <person name="Hu X."/>
            <person name="Zhang B."/>
            <person name="Dong D."/>
            <person name="Zhang S."/>
            <person name="Zhao K."/>
            <person name="Wu D."/>
        </authorList>
    </citation>
    <scope>NUCLEOTIDE SEQUENCE [LARGE SCALE GENOMIC DNA]</scope>
    <source>
        <strain evidence="5">KNP414</strain>
    </source>
</reference>
<evidence type="ECO:0000259" key="3">
    <source>
        <dbReference type="SMART" id="SM00822"/>
    </source>
</evidence>
<dbReference type="InterPro" id="IPR036291">
    <property type="entry name" value="NAD(P)-bd_dom_sf"/>
</dbReference>
<evidence type="ECO:0000256" key="2">
    <source>
        <dbReference type="ARBA" id="ARBA00023002"/>
    </source>
</evidence>
<dbReference type="PANTHER" id="PTHR42879">
    <property type="entry name" value="3-OXOACYL-(ACYL-CARRIER-PROTEIN) REDUCTASE"/>
    <property type="match status" value="1"/>
</dbReference>
<dbReference type="Pfam" id="PF13561">
    <property type="entry name" value="adh_short_C2"/>
    <property type="match status" value="1"/>
</dbReference>
<gene>
    <name evidence="4" type="ordered locus">KNP414_04480</name>
</gene>
<comment type="similarity">
    <text evidence="1">Belongs to the short-chain dehydrogenases/reductases (SDR) family.</text>
</comment>
<dbReference type="PRINTS" id="PR00081">
    <property type="entry name" value="GDHRDH"/>
</dbReference>
<dbReference type="FunFam" id="3.40.50.720:FF:000173">
    <property type="entry name" value="3-oxoacyl-[acyl-carrier protein] reductase"/>
    <property type="match status" value="1"/>
</dbReference>
<dbReference type="InterPro" id="IPR002347">
    <property type="entry name" value="SDR_fam"/>
</dbReference>
<organism evidence="4 5">
    <name type="scientific">Paenibacillus mucilaginosus (strain KNP414)</name>
    <dbReference type="NCBI Taxonomy" id="1036673"/>
    <lineage>
        <taxon>Bacteria</taxon>
        <taxon>Bacillati</taxon>
        <taxon>Bacillota</taxon>
        <taxon>Bacilli</taxon>
        <taxon>Bacillales</taxon>
        <taxon>Paenibacillaceae</taxon>
        <taxon>Paenibacillus</taxon>
    </lineage>
</organism>
<protein>
    <submittedName>
        <fullName evidence="4">3-oxoacyl-(Acyl-carrier-protein) reductase</fullName>
    </submittedName>
</protein>
<dbReference type="GO" id="GO:0016491">
    <property type="term" value="F:oxidoreductase activity"/>
    <property type="evidence" value="ECO:0007669"/>
    <property type="project" value="UniProtKB-KW"/>
</dbReference>
<dbReference type="PANTHER" id="PTHR42879:SF2">
    <property type="entry name" value="3-OXOACYL-[ACYL-CARRIER-PROTEIN] REDUCTASE FABG"/>
    <property type="match status" value="1"/>
</dbReference>
<dbReference type="InterPro" id="IPR050259">
    <property type="entry name" value="SDR"/>
</dbReference>
<evidence type="ECO:0000313" key="5">
    <source>
        <dbReference type="Proteomes" id="UP000006620"/>
    </source>
</evidence>
<evidence type="ECO:0000256" key="1">
    <source>
        <dbReference type="ARBA" id="ARBA00006484"/>
    </source>
</evidence>
<accession>F8F982</accession>
<proteinExistence type="inferred from homology"/>
<dbReference type="Proteomes" id="UP000006620">
    <property type="component" value="Chromosome"/>
</dbReference>
<dbReference type="KEGG" id="pms:KNP414_04480"/>
<evidence type="ECO:0000313" key="4">
    <source>
        <dbReference type="EMBL" id="AEI43010.1"/>
    </source>
</evidence>